<feature type="disulfide bond" evidence="9">
    <location>
        <begin position="202"/>
        <end position="214"/>
    </location>
</feature>
<sequence length="307" mass="34003">MTTRMRKIASVTTPHAHPWSFHHATVEHASISSTNATVTQDCSGQLAMRKNCHNHNVTDNQFDCGNGEECIYEVWRCDGEADCKNGTDEIGCSLSTTSAPRKVTSSPLCPVFSYRCTNGYCVGWVDVCNGINDCGDSSDEIDCEYPTSTTSPLPWNTTSRTHWCSYNEFFCPVDYRCLPNVLRCNGHEDCLDGTDEDSCGSCSRDQYQCAHDKCIWKAWVCDGEADCPQGDDEAHCDNHTTTCLPTDFRCVEDGGCISHSKVCDKVLDCNDGSDELQCDSQIVISRERSTASNCLSLCILNSDPWYC</sequence>
<dbReference type="CDD" id="cd00112">
    <property type="entry name" value="LDLa"/>
    <property type="match status" value="5"/>
</dbReference>
<dbReference type="InterPro" id="IPR023415">
    <property type="entry name" value="LDLR_class-A_CS"/>
</dbReference>
<evidence type="ECO:0000256" key="1">
    <source>
        <dbReference type="ARBA" id="ARBA00004167"/>
    </source>
</evidence>
<protein>
    <submittedName>
        <fullName evidence="10">Uncharacterized protein</fullName>
    </submittedName>
</protein>
<evidence type="ECO:0000256" key="4">
    <source>
        <dbReference type="ARBA" id="ARBA00022737"/>
    </source>
</evidence>
<dbReference type="AlphaFoldDB" id="A0A8S3YFG7"/>
<dbReference type="InterPro" id="IPR002172">
    <property type="entry name" value="LDrepeatLR_classA_rpt"/>
</dbReference>
<comment type="caution">
    <text evidence="10">The sequence shown here is derived from an EMBL/GenBank/DDBJ whole genome shotgun (WGS) entry which is preliminary data.</text>
</comment>
<organism evidence="10 11">
    <name type="scientific">Candidula unifasciata</name>
    <dbReference type="NCBI Taxonomy" id="100452"/>
    <lineage>
        <taxon>Eukaryota</taxon>
        <taxon>Metazoa</taxon>
        <taxon>Spiralia</taxon>
        <taxon>Lophotrochozoa</taxon>
        <taxon>Mollusca</taxon>
        <taxon>Gastropoda</taxon>
        <taxon>Heterobranchia</taxon>
        <taxon>Euthyneura</taxon>
        <taxon>Panpulmonata</taxon>
        <taxon>Eupulmonata</taxon>
        <taxon>Stylommatophora</taxon>
        <taxon>Helicina</taxon>
        <taxon>Helicoidea</taxon>
        <taxon>Geomitridae</taxon>
        <taxon>Candidula</taxon>
    </lineage>
</organism>
<feature type="disulfide bond" evidence="9">
    <location>
        <begin position="263"/>
        <end position="278"/>
    </location>
</feature>
<evidence type="ECO:0000313" key="10">
    <source>
        <dbReference type="EMBL" id="CAG5115953.1"/>
    </source>
</evidence>
<dbReference type="GO" id="GO:0005886">
    <property type="term" value="C:plasma membrane"/>
    <property type="evidence" value="ECO:0007669"/>
    <property type="project" value="TreeGrafter"/>
</dbReference>
<dbReference type="InterPro" id="IPR036055">
    <property type="entry name" value="LDL_receptor-like_sf"/>
</dbReference>
<keyword evidence="4" id="KW-0677">Repeat</keyword>
<feature type="disulfide bond" evidence="9">
    <location>
        <begin position="184"/>
        <end position="199"/>
    </location>
</feature>
<evidence type="ECO:0000256" key="3">
    <source>
        <dbReference type="ARBA" id="ARBA00022692"/>
    </source>
</evidence>
<evidence type="ECO:0000256" key="6">
    <source>
        <dbReference type="ARBA" id="ARBA00023136"/>
    </source>
</evidence>
<comment type="caution">
    <text evidence="9">Lacks conserved residue(s) required for the propagation of feature annotation.</text>
</comment>
<dbReference type="Gene3D" id="4.10.400.10">
    <property type="entry name" value="Low-density Lipoprotein Receptor"/>
    <property type="match status" value="4"/>
</dbReference>
<keyword evidence="6" id="KW-0472">Membrane</keyword>
<evidence type="ECO:0000256" key="7">
    <source>
        <dbReference type="ARBA" id="ARBA00023157"/>
    </source>
</evidence>
<dbReference type="Pfam" id="PF00057">
    <property type="entry name" value="Ldl_recept_a"/>
    <property type="match status" value="5"/>
</dbReference>
<dbReference type="GO" id="GO:0012505">
    <property type="term" value="C:endomembrane system"/>
    <property type="evidence" value="ECO:0007669"/>
    <property type="project" value="UniProtKB-SubCell"/>
</dbReference>
<dbReference type="PROSITE" id="PS50068">
    <property type="entry name" value="LDLRA_2"/>
    <property type="match status" value="5"/>
</dbReference>
<feature type="disulfide bond" evidence="9">
    <location>
        <begin position="209"/>
        <end position="227"/>
    </location>
</feature>
<evidence type="ECO:0000256" key="8">
    <source>
        <dbReference type="ARBA" id="ARBA00023180"/>
    </source>
</evidence>
<dbReference type="PRINTS" id="PR00261">
    <property type="entry name" value="LDLRECEPTOR"/>
</dbReference>
<name>A0A8S3YFG7_9EUPU</name>
<feature type="disulfide bond" evidence="9">
    <location>
        <begin position="116"/>
        <end position="134"/>
    </location>
</feature>
<dbReference type="GO" id="GO:0016192">
    <property type="term" value="P:vesicle-mediated transport"/>
    <property type="evidence" value="ECO:0007669"/>
    <property type="project" value="UniProtKB-ARBA"/>
</dbReference>
<dbReference type="OrthoDB" id="10062665at2759"/>
<keyword evidence="3" id="KW-0812">Transmembrane</keyword>
<comment type="subcellular location">
    <subcellularLocation>
        <location evidence="2">Endomembrane system</location>
    </subcellularLocation>
    <subcellularLocation>
        <location evidence="1">Membrane</location>
        <topology evidence="1">Single-pass membrane protein</topology>
    </subcellularLocation>
</comment>
<feature type="disulfide bond" evidence="9">
    <location>
        <begin position="77"/>
        <end position="92"/>
    </location>
</feature>
<feature type="disulfide bond" evidence="9">
    <location>
        <begin position="221"/>
        <end position="236"/>
    </location>
</feature>
<dbReference type="InterPro" id="IPR050685">
    <property type="entry name" value="LDLR"/>
</dbReference>
<accession>A0A8S3YFG7</accession>
<proteinExistence type="predicted"/>
<dbReference type="PANTHER" id="PTHR24270">
    <property type="entry name" value="LOW-DENSITY LIPOPROTEIN RECEPTOR-RELATED"/>
    <property type="match status" value="1"/>
</dbReference>
<feature type="non-terminal residue" evidence="10">
    <location>
        <position position="1"/>
    </location>
</feature>
<evidence type="ECO:0000256" key="2">
    <source>
        <dbReference type="ARBA" id="ARBA00004308"/>
    </source>
</evidence>
<keyword evidence="5" id="KW-1133">Transmembrane helix</keyword>
<dbReference type="PROSITE" id="PS01209">
    <property type="entry name" value="LDLRA_1"/>
    <property type="match status" value="1"/>
</dbReference>
<evidence type="ECO:0000313" key="11">
    <source>
        <dbReference type="Proteomes" id="UP000678393"/>
    </source>
</evidence>
<reference evidence="10" key="1">
    <citation type="submission" date="2021-04" db="EMBL/GenBank/DDBJ databases">
        <authorList>
            <consortium name="Molecular Ecology Group"/>
        </authorList>
    </citation>
    <scope>NUCLEOTIDE SEQUENCE</scope>
</reference>
<dbReference type="FunFam" id="4.10.400.10:FF:000065">
    <property type="entry name" value="Transmembrane protease serine 7"/>
    <property type="match status" value="1"/>
</dbReference>
<dbReference type="EMBL" id="CAJHNH020000188">
    <property type="protein sequence ID" value="CAG5115953.1"/>
    <property type="molecule type" value="Genomic_DNA"/>
</dbReference>
<keyword evidence="8" id="KW-0325">Glycoprotein</keyword>
<feature type="disulfide bond" evidence="9">
    <location>
        <begin position="128"/>
        <end position="143"/>
    </location>
</feature>
<evidence type="ECO:0000256" key="9">
    <source>
        <dbReference type="PROSITE-ProRule" id="PRU00124"/>
    </source>
</evidence>
<dbReference type="SUPFAM" id="SSF57424">
    <property type="entry name" value="LDL receptor-like module"/>
    <property type="match status" value="5"/>
</dbReference>
<feature type="disulfide bond" evidence="9">
    <location>
        <begin position="109"/>
        <end position="121"/>
    </location>
</feature>
<dbReference type="Proteomes" id="UP000678393">
    <property type="component" value="Unassembled WGS sequence"/>
</dbReference>
<dbReference type="Gene3D" id="2.40.128.620">
    <property type="match status" value="1"/>
</dbReference>
<dbReference type="SMART" id="SM00192">
    <property type="entry name" value="LDLa"/>
    <property type="match status" value="5"/>
</dbReference>
<gene>
    <name evidence="10" type="ORF">CUNI_LOCUS1511</name>
</gene>
<evidence type="ECO:0000256" key="5">
    <source>
        <dbReference type="ARBA" id="ARBA00022989"/>
    </source>
</evidence>
<keyword evidence="7 9" id="KW-1015">Disulfide bond</keyword>
<keyword evidence="11" id="KW-1185">Reference proteome</keyword>